<sequence length="281" mass="30699">MAKLPLSAVTIVSVCYKSDALIVDMIASIPAETPIVLVDNGRTNSFASLPKGRNIDIVRLDENLGFGRGCNAGAAVVQTPWILFLNPDARLKPGALEALLEAIEQYPSAVAFNPRIANADGSEYFKRRSWLLPRSDYMKKGWPDADRPVPVLSGAAFVVSKQNFEKVGGFDPNIFLYHEDDDLSLRLAQLGPLMFVRNSLTVHAAGHSSGRSPQIAHLKAFHMARSRIYTGIKHKRPFPKTSTFVQALALLLSPTVLFSARRRAKAVGFFKGATSKNPIGL</sequence>
<feature type="domain" description="Glycosyltransferase 2-like" evidence="1">
    <location>
        <begin position="11"/>
        <end position="167"/>
    </location>
</feature>
<dbReference type="EMBL" id="JAAMAY010000006">
    <property type="protein sequence ID" value="NTC27628.1"/>
    <property type="molecule type" value="Genomic_DNA"/>
</dbReference>
<comment type="caution">
    <text evidence="2">The sequence shown here is derived from an EMBL/GenBank/DDBJ whole genome shotgun (WGS) entry which is preliminary data.</text>
</comment>
<dbReference type="CDD" id="cd04186">
    <property type="entry name" value="GT_2_like_c"/>
    <property type="match status" value="1"/>
</dbReference>
<dbReference type="PANTHER" id="PTHR43179:SF7">
    <property type="entry name" value="RHAMNOSYLTRANSFERASE WBBL"/>
    <property type="match status" value="1"/>
</dbReference>
<dbReference type="AlphaFoldDB" id="A0AA44J816"/>
<reference evidence="2" key="1">
    <citation type="journal article" date="2020" name="Science">
        <title>Unexpected conservation and global transmission of agrobacterial virulence plasmids.</title>
        <authorList>
            <person name="Weisberg A.J."/>
            <person name="Davis E.W. 2nd"/>
            <person name="Tabima J."/>
            <person name="Belcher M.S."/>
            <person name="Miller M."/>
            <person name="Kuo C.H."/>
            <person name="Loper J.E."/>
            <person name="Grunwald N.J."/>
            <person name="Putnam M.L."/>
            <person name="Chang J.H."/>
        </authorList>
    </citation>
    <scope>NUCLEOTIDE SEQUENCE</scope>
    <source>
        <strain evidence="2">17-1853-1a</strain>
    </source>
</reference>
<dbReference type="SUPFAM" id="SSF53448">
    <property type="entry name" value="Nucleotide-diphospho-sugar transferases"/>
    <property type="match status" value="1"/>
</dbReference>
<name>A0AA44J816_AGRTU</name>
<accession>A0AA44J816</accession>
<dbReference type="Proteomes" id="UP000702952">
    <property type="component" value="Unassembled WGS sequence"/>
</dbReference>
<organism evidence="2 3">
    <name type="scientific">Agrobacterium tumefaciens</name>
    <dbReference type="NCBI Taxonomy" id="358"/>
    <lineage>
        <taxon>Bacteria</taxon>
        <taxon>Pseudomonadati</taxon>
        <taxon>Pseudomonadota</taxon>
        <taxon>Alphaproteobacteria</taxon>
        <taxon>Hyphomicrobiales</taxon>
        <taxon>Rhizobiaceae</taxon>
        <taxon>Rhizobium/Agrobacterium group</taxon>
        <taxon>Agrobacterium</taxon>
        <taxon>Agrobacterium tumefaciens complex</taxon>
    </lineage>
</organism>
<dbReference type="PANTHER" id="PTHR43179">
    <property type="entry name" value="RHAMNOSYLTRANSFERASE WBBL"/>
    <property type="match status" value="1"/>
</dbReference>
<dbReference type="InterPro" id="IPR029044">
    <property type="entry name" value="Nucleotide-diphossugar_trans"/>
</dbReference>
<dbReference type="Pfam" id="PF00535">
    <property type="entry name" value="Glycos_transf_2"/>
    <property type="match status" value="1"/>
</dbReference>
<gene>
    <name evidence="2" type="ORF">G6M46_05560</name>
</gene>
<dbReference type="RefSeq" id="WP_065660378.1">
    <property type="nucleotide sequence ID" value="NZ_CP048574.1"/>
</dbReference>
<dbReference type="Gene3D" id="3.90.550.10">
    <property type="entry name" value="Spore Coat Polysaccharide Biosynthesis Protein SpsA, Chain A"/>
    <property type="match status" value="1"/>
</dbReference>
<evidence type="ECO:0000313" key="2">
    <source>
        <dbReference type="EMBL" id="NTC27628.1"/>
    </source>
</evidence>
<protein>
    <submittedName>
        <fullName evidence="2">Glycosyltransferase family 2 protein</fullName>
    </submittedName>
</protein>
<dbReference type="InterPro" id="IPR001173">
    <property type="entry name" value="Glyco_trans_2-like"/>
</dbReference>
<proteinExistence type="predicted"/>
<evidence type="ECO:0000313" key="3">
    <source>
        <dbReference type="Proteomes" id="UP000702952"/>
    </source>
</evidence>
<evidence type="ECO:0000259" key="1">
    <source>
        <dbReference type="Pfam" id="PF00535"/>
    </source>
</evidence>